<keyword evidence="1" id="KW-1133">Transmembrane helix</keyword>
<proteinExistence type="predicted"/>
<dbReference type="EMBL" id="CAXKWB010025187">
    <property type="protein sequence ID" value="CAL4127555.1"/>
    <property type="molecule type" value="Genomic_DNA"/>
</dbReference>
<keyword evidence="1" id="KW-0812">Transmembrane</keyword>
<keyword evidence="3" id="KW-1185">Reference proteome</keyword>
<dbReference type="AlphaFoldDB" id="A0AAV2RP65"/>
<feature type="non-terminal residue" evidence="2">
    <location>
        <position position="115"/>
    </location>
</feature>
<sequence>MPSTVPSPSCIEQTARYTPLKHQVLLQHTILGRMMMFLPNTVNHYMVVGPSIVLLCTVVTSMLLWRLQCSGLSTDLDILNIHSLATIQSGSPSITFDKLPQNDSLTYDTIEKLEA</sequence>
<organism evidence="2 3">
    <name type="scientific">Meganyctiphanes norvegica</name>
    <name type="common">Northern krill</name>
    <name type="synonym">Thysanopoda norvegica</name>
    <dbReference type="NCBI Taxonomy" id="48144"/>
    <lineage>
        <taxon>Eukaryota</taxon>
        <taxon>Metazoa</taxon>
        <taxon>Ecdysozoa</taxon>
        <taxon>Arthropoda</taxon>
        <taxon>Crustacea</taxon>
        <taxon>Multicrustacea</taxon>
        <taxon>Malacostraca</taxon>
        <taxon>Eumalacostraca</taxon>
        <taxon>Eucarida</taxon>
        <taxon>Euphausiacea</taxon>
        <taxon>Euphausiidae</taxon>
        <taxon>Meganyctiphanes</taxon>
    </lineage>
</organism>
<reference evidence="2 3" key="1">
    <citation type="submission" date="2024-05" db="EMBL/GenBank/DDBJ databases">
        <authorList>
            <person name="Wallberg A."/>
        </authorList>
    </citation>
    <scope>NUCLEOTIDE SEQUENCE [LARGE SCALE GENOMIC DNA]</scope>
</reference>
<name>A0AAV2RP65_MEGNR</name>
<keyword evidence="1" id="KW-0472">Membrane</keyword>
<feature type="transmembrane region" description="Helical" evidence="1">
    <location>
        <begin position="44"/>
        <end position="65"/>
    </location>
</feature>
<gene>
    <name evidence="2" type="ORF">MNOR_LOCUS25885</name>
</gene>
<protein>
    <submittedName>
        <fullName evidence="2">Uncharacterized protein</fullName>
    </submittedName>
</protein>
<comment type="caution">
    <text evidence="2">The sequence shown here is derived from an EMBL/GenBank/DDBJ whole genome shotgun (WGS) entry which is preliminary data.</text>
</comment>
<evidence type="ECO:0000256" key="1">
    <source>
        <dbReference type="SAM" id="Phobius"/>
    </source>
</evidence>
<accession>A0AAV2RP65</accession>
<evidence type="ECO:0000313" key="3">
    <source>
        <dbReference type="Proteomes" id="UP001497623"/>
    </source>
</evidence>
<dbReference type="Proteomes" id="UP001497623">
    <property type="component" value="Unassembled WGS sequence"/>
</dbReference>
<evidence type="ECO:0000313" key="2">
    <source>
        <dbReference type="EMBL" id="CAL4127555.1"/>
    </source>
</evidence>